<gene>
    <name evidence="1" type="ORF">G6047_02935</name>
</gene>
<name>A0A972FY47_9FLAO</name>
<dbReference type="EMBL" id="JAAMPU010000097">
    <property type="protein sequence ID" value="NMH26976.1"/>
    <property type="molecule type" value="Genomic_DNA"/>
</dbReference>
<protein>
    <recommendedName>
        <fullName evidence="3">Lipoprotein</fullName>
    </recommendedName>
</protein>
<dbReference type="RefSeq" id="WP_169525980.1">
    <property type="nucleotide sequence ID" value="NZ_JAAMPU010000097.1"/>
</dbReference>
<evidence type="ECO:0008006" key="3">
    <source>
        <dbReference type="Google" id="ProtNLM"/>
    </source>
</evidence>
<evidence type="ECO:0000313" key="2">
    <source>
        <dbReference type="Proteomes" id="UP000712080"/>
    </source>
</evidence>
<dbReference type="PROSITE" id="PS51257">
    <property type="entry name" value="PROKAR_LIPOPROTEIN"/>
    <property type="match status" value="1"/>
</dbReference>
<comment type="caution">
    <text evidence="1">The sequence shown here is derived from an EMBL/GenBank/DDBJ whole genome shotgun (WGS) entry which is preliminary data.</text>
</comment>
<dbReference type="Proteomes" id="UP000712080">
    <property type="component" value="Unassembled WGS sequence"/>
</dbReference>
<evidence type="ECO:0000313" key="1">
    <source>
        <dbReference type="EMBL" id="NMH26976.1"/>
    </source>
</evidence>
<dbReference type="AlphaFoldDB" id="A0A972FY47"/>
<reference evidence="1" key="1">
    <citation type="submission" date="2020-02" db="EMBL/GenBank/DDBJ databases">
        <title>Flavobacterium sp. genome.</title>
        <authorList>
            <person name="Jung H.S."/>
            <person name="Baek J.H."/>
            <person name="Jeon C.O."/>
        </authorList>
    </citation>
    <scope>NUCLEOTIDE SEQUENCE</scope>
    <source>
        <strain evidence="1">SE-s28</strain>
    </source>
</reference>
<organism evidence="1 2">
    <name type="scientific">Flavobacterium silvaticum</name>
    <dbReference type="NCBI Taxonomy" id="1852020"/>
    <lineage>
        <taxon>Bacteria</taxon>
        <taxon>Pseudomonadati</taxon>
        <taxon>Bacteroidota</taxon>
        <taxon>Flavobacteriia</taxon>
        <taxon>Flavobacteriales</taxon>
        <taxon>Flavobacteriaceae</taxon>
        <taxon>Flavobacterium</taxon>
    </lineage>
</organism>
<keyword evidence="2" id="KW-1185">Reference proteome</keyword>
<sequence>MKKSIGLCLIVLLLSCSEKKQEIDRGQFENELYPQLLPQLLDSIHLSELPPPANDSVDKSYQDKEFTVYLDRFTKLLTKEEQISFAKQYPHLEFEVDSSYLNKEGGIISLKNPNPKKLVFALQSKKYRLKYTSQNNSDRITDMFYCGKISLSDIKTDTSGVYAVFSVSHYCCRPEGNCGQGYTVFIKKTGRFWKIEKIVPTWVT</sequence>
<proteinExistence type="predicted"/>
<accession>A0A972FY47</accession>